<sequence length="494" mass="57668">MYKLKRIFTVRWTASQVVAINSVLRMYACVWQDLVAISDDDSKENAQRKKTADEYLTYIQNANFYVTLSFLQDVFQVLQKYSLMYQREASVLPGRKILYEQLKTELQALSDDEGHVLKSSLNRIKCTIDYGKVKSGQKCHKYVFDSSLRAFDSVILFLDYKRIRKLKPEPETTPEPETEADINQNVEETASNINEEREEELEDFIDVDAIVLDDDDVVMETDSDSEDGELDDESEEFYRFQFIQYDRSSPDNWPIFVKFRKHFIKTLVESLESYYEDDDINDFEVLNVKSLEVINGAINFPRNSHQNHENLAKRFQIYSPNIGLQFENLLHNVATAVTYETFQQWIKLPPEIFYAKILETAESDDIIDLSDELFDYLSSALTVPVGSADAERGFSIPFHSLDSRRSHLNISTIDNILHIRLNGPPIDQFVCFKFVEDWKKAGYLQSAAQQPRGIGRKTKNIIESDDPIENFVRNVETRKRWERRFEIFVHDPFN</sequence>
<reference evidence="2" key="1">
    <citation type="submission" date="2022-11" db="UniProtKB">
        <authorList>
            <consortium name="WormBaseParasite"/>
        </authorList>
    </citation>
    <scope>IDENTIFICATION</scope>
</reference>
<dbReference type="WBParaSite" id="PDA_v2.g9231.t1">
    <property type="protein sequence ID" value="PDA_v2.g9231.t1"/>
    <property type="gene ID" value="PDA_v2.g9231"/>
</dbReference>
<protein>
    <submittedName>
        <fullName evidence="2">HAT C-terminal dimerisation domain-containing protein</fullName>
    </submittedName>
</protein>
<dbReference type="AlphaFoldDB" id="A0A914QY38"/>
<evidence type="ECO:0000313" key="1">
    <source>
        <dbReference type="Proteomes" id="UP000887578"/>
    </source>
</evidence>
<organism evidence="1 2">
    <name type="scientific">Panagrolaimus davidi</name>
    <dbReference type="NCBI Taxonomy" id="227884"/>
    <lineage>
        <taxon>Eukaryota</taxon>
        <taxon>Metazoa</taxon>
        <taxon>Ecdysozoa</taxon>
        <taxon>Nematoda</taxon>
        <taxon>Chromadorea</taxon>
        <taxon>Rhabditida</taxon>
        <taxon>Tylenchina</taxon>
        <taxon>Panagrolaimomorpha</taxon>
        <taxon>Panagrolaimoidea</taxon>
        <taxon>Panagrolaimidae</taxon>
        <taxon>Panagrolaimus</taxon>
    </lineage>
</organism>
<dbReference type="PANTHER" id="PTHR46880:SF9">
    <property type="entry name" value="ZINC FINGER PROTEIN 862"/>
    <property type="match status" value="1"/>
</dbReference>
<dbReference type="PANTHER" id="PTHR46880">
    <property type="entry name" value="RAS-ASSOCIATING DOMAIN-CONTAINING PROTEIN"/>
    <property type="match status" value="1"/>
</dbReference>
<keyword evidence="1" id="KW-1185">Reference proteome</keyword>
<proteinExistence type="predicted"/>
<evidence type="ECO:0000313" key="2">
    <source>
        <dbReference type="WBParaSite" id="PDA_v2.g9231.t1"/>
    </source>
</evidence>
<accession>A0A914QY38</accession>
<dbReference type="Proteomes" id="UP000887578">
    <property type="component" value="Unplaced"/>
</dbReference>
<name>A0A914QY38_9BILA</name>